<dbReference type="InterPro" id="IPR045202">
    <property type="entry name" value="CHIP_RING-Ubox"/>
</dbReference>
<evidence type="ECO:0000313" key="10">
    <source>
        <dbReference type="Proteomes" id="UP000002037"/>
    </source>
</evidence>
<keyword evidence="4" id="KW-0677">Repeat</keyword>
<evidence type="ECO:0000256" key="2">
    <source>
        <dbReference type="ARBA" id="ARBA00012483"/>
    </source>
</evidence>
<dbReference type="GO" id="GO:0006515">
    <property type="term" value="P:protein quality control for misfolded or incompletely synthesized proteins"/>
    <property type="evidence" value="ECO:0007669"/>
    <property type="project" value="TreeGrafter"/>
</dbReference>
<keyword evidence="10" id="KW-1185">Reference proteome</keyword>
<evidence type="ECO:0000256" key="1">
    <source>
        <dbReference type="ARBA" id="ARBA00000900"/>
    </source>
</evidence>
<organism evidence="9 10">
    <name type="scientific">Candida tropicalis (strain ATCC MYA-3404 / T1)</name>
    <name type="common">Yeast</name>
    <dbReference type="NCBI Taxonomy" id="294747"/>
    <lineage>
        <taxon>Eukaryota</taxon>
        <taxon>Fungi</taxon>
        <taxon>Dikarya</taxon>
        <taxon>Ascomycota</taxon>
        <taxon>Saccharomycotina</taxon>
        <taxon>Pichiomycetes</taxon>
        <taxon>Debaryomycetaceae</taxon>
        <taxon>Candida/Lodderomyces clade</taxon>
        <taxon>Candida</taxon>
    </lineage>
</organism>
<dbReference type="GO" id="GO:0005737">
    <property type="term" value="C:cytoplasm"/>
    <property type="evidence" value="ECO:0007669"/>
    <property type="project" value="TreeGrafter"/>
</dbReference>
<dbReference type="GO" id="GO:0045862">
    <property type="term" value="P:positive regulation of proteolysis"/>
    <property type="evidence" value="ECO:0007669"/>
    <property type="project" value="TreeGrafter"/>
</dbReference>
<evidence type="ECO:0000256" key="7">
    <source>
        <dbReference type="SAM" id="MobiDB-lite"/>
    </source>
</evidence>
<dbReference type="PROSITE" id="PS51698">
    <property type="entry name" value="U_BOX"/>
    <property type="match status" value="1"/>
</dbReference>
<dbReference type="GO" id="GO:0061630">
    <property type="term" value="F:ubiquitin protein ligase activity"/>
    <property type="evidence" value="ECO:0007669"/>
    <property type="project" value="UniProtKB-EC"/>
</dbReference>
<dbReference type="AlphaFoldDB" id="C5MCE2"/>
<evidence type="ECO:0000256" key="5">
    <source>
        <dbReference type="ARBA" id="ARBA00022786"/>
    </source>
</evidence>
<dbReference type="InterPro" id="IPR013083">
    <property type="entry name" value="Znf_RING/FYVE/PHD"/>
</dbReference>
<feature type="domain" description="U-box" evidence="8">
    <location>
        <begin position="161"/>
        <end position="234"/>
    </location>
</feature>
<evidence type="ECO:0000256" key="6">
    <source>
        <dbReference type="ARBA" id="ARBA00022803"/>
    </source>
</evidence>
<keyword evidence="3" id="KW-0808">Transferase</keyword>
<proteinExistence type="predicted"/>
<dbReference type="RefSeq" id="XP_002549596.1">
    <property type="nucleotide sequence ID" value="XM_002549550.1"/>
</dbReference>
<dbReference type="EMBL" id="GG692399">
    <property type="protein sequence ID" value="EER32222.1"/>
    <property type="molecule type" value="Genomic_DNA"/>
</dbReference>
<dbReference type="GeneID" id="8297948"/>
<name>C5MCE2_CANTT</name>
<keyword evidence="6" id="KW-0802">TPR repeat</keyword>
<dbReference type="Proteomes" id="UP000002037">
    <property type="component" value="Unassembled WGS sequence"/>
</dbReference>
<dbReference type="GO" id="GO:0000209">
    <property type="term" value="P:protein polyubiquitination"/>
    <property type="evidence" value="ECO:0007669"/>
    <property type="project" value="TreeGrafter"/>
</dbReference>
<dbReference type="PANTHER" id="PTHR46803">
    <property type="entry name" value="E3 UBIQUITIN-PROTEIN LIGASE CHIP"/>
    <property type="match status" value="1"/>
</dbReference>
<keyword evidence="5" id="KW-0833">Ubl conjugation pathway</keyword>
<dbReference type="STRING" id="294747.C5MCE2"/>
<comment type="catalytic activity">
    <reaction evidence="1">
        <text>S-ubiquitinyl-[E2 ubiquitin-conjugating enzyme]-L-cysteine + [acceptor protein]-L-lysine = [E2 ubiquitin-conjugating enzyme]-L-cysteine + N(6)-ubiquitinyl-[acceptor protein]-L-lysine.</text>
        <dbReference type="EC" id="2.3.2.27"/>
    </reaction>
</comment>
<dbReference type="GO" id="GO:0043161">
    <property type="term" value="P:proteasome-mediated ubiquitin-dependent protein catabolic process"/>
    <property type="evidence" value="ECO:0007669"/>
    <property type="project" value="TreeGrafter"/>
</dbReference>
<dbReference type="OrthoDB" id="629492at2759"/>
<protein>
    <recommendedName>
        <fullName evidence="2">RING-type E3 ubiquitin transferase</fullName>
        <ecNumber evidence="2">2.3.2.27</ecNumber>
    </recommendedName>
</protein>
<dbReference type="InterPro" id="IPR003613">
    <property type="entry name" value="Ubox_domain"/>
</dbReference>
<dbReference type="eggNOG" id="KOG4642">
    <property type="taxonomic scope" value="Eukaryota"/>
</dbReference>
<dbReference type="PANTHER" id="PTHR46803:SF2">
    <property type="entry name" value="E3 UBIQUITIN-PROTEIN LIGASE CHIP"/>
    <property type="match status" value="1"/>
</dbReference>
<dbReference type="Pfam" id="PF04564">
    <property type="entry name" value="U-box"/>
    <property type="match status" value="1"/>
</dbReference>
<evidence type="ECO:0000259" key="8">
    <source>
        <dbReference type="PROSITE" id="PS51698"/>
    </source>
</evidence>
<gene>
    <name evidence="9" type="ORF">CTRG_03893</name>
</gene>
<dbReference type="CDD" id="cd16654">
    <property type="entry name" value="RING-Ubox_CHIP"/>
    <property type="match status" value="1"/>
</dbReference>
<dbReference type="VEuPathDB" id="FungiDB:CTRG_03893"/>
<dbReference type="SUPFAM" id="SSF57850">
    <property type="entry name" value="RING/U-box"/>
    <property type="match status" value="1"/>
</dbReference>
<dbReference type="EC" id="2.3.2.27" evidence="2"/>
<dbReference type="Gene3D" id="3.30.40.10">
    <property type="entry name" value="Zinc/RING finger domain, C3HC4 (zinc finger)"/>
    <property type="match status" value="1"/>
</dbReference>
<dbReference type="KEGG" id="ctp:CTRG_03893"/>
<feature type="compositionally biased region" description="Low complexity" evidence="7">
    <location>
        <begin position="131"/>
        <end position="141"/>
    </location>
</feature>
<dbReference type="HOGENOM" id="CLU_102997_0_0_1"/>
<dbReference type="SMART" id="SM00504">
    <property type="entry name" value="Ubox"/>
    <property type="match status" value="1"/>
</dbReference>
<sequence length="234" mass="27618">MFSQFKNVFHSAPQQPKLAPRGQQVKGDYKMLVPYVENDINQTKILLKKYQRHPLFNKLFQLMESNHINEKQHIEKTHKQKHLEEYYANLFTLLKRHLEEYSNLLDTFQNNYVHSLYEDNLMNYKISKSSRSNSVFSSNPSLAASVQETERSSLELDDDEEAPEYLLDPISFELFTDPVITPSGITYEKSHLLDHLKNRGKFDPITRQELTEDQLYPNLIMKDTIEAYRKETRA</sequence>
<evidence type="ECO:0000313" key="9">
    <source>
        <dbReference type="EMBL" id="EER32222.1"/>
    </source>
</evidence>
<accession>C5MCE2</accession>
<feature type="region of interest" description="Disordered" evidence="7">
    <location>
        <begin position="131"/>
        <end position="160"/>
    </location>
</feature>
<evidence type="ECO:0000256" key="3">
    <source>
        <dbReference type="ARBA" id="ARBA00022679"/>
    </source>
</evidence>
<evidence type="ECO:0000256" key="4">
    <source>
        <dbReference type="ARBA" id="ARBA00022737"/>
    </source>
</evidence>
<dbReference type="GO" id="GO:0071218">
    <property type="term" value="P:cellular response to misfolded protein"/>
    <property type="evidence" value="ECO:0007669"/>
    <property type="project" value="TreeGrafter"/>
</dbReference>
<reference evidence="9 10" key="1">
    <citation type="journal article" date="2009" name="Nature">
        <title>Evolution of pathogenicity and sexual reproduction in eight Candida genomes.</title>
        <authorList>
            <person name="Butler G."/>
            <person name="Rasmussen M.D."/>
            <person name="Lin M.F."/>
            <person name="Santos M.A."/>
            <person name="Sakthikumar S."/>
            <person name="Munro C.A."/>
            <person name="Rheinbay E."/>
            <person name="Grabherr M."/>
            <person name="Forche A."/>
            <person name="Reedy J.L."/>
            <person name="Agrafioti I."/>
            <person name="Arnaud M.B."/>
            <person name="Bates S."/>
            <person name="Brown A.J."/>
            <person name="Brunke S."/>
            <person name="Costanzo M.C."/>
            <person name="Fitzpatrick D.A."/>
            <person name="de Groot P.W."/>
            <person name="Harris D."/>
            <person name="Hoyer L.L."/>
            <person name="Hube B."/>
            <person name="Klis F.M."/>
            <person name="Kodira C."/>
            <person name="Lennard N."/>
            <person name="Logue M.E."/>
            <person name="Martin R."/>
            <person name="Neiman A.M."/>
            <person name="Nikolaou E."/>
            <person name="Quail M.A."/>
            <person name="Quinn J."/>
            <person name="Santos M.C."/>
            <person name="Schmitzberger F.F."/>
            <person name="Sherlock G."/>
            <person name="Shah P."/>
            <person name="Silverstein K.A."/>
            <person name="Skrzypek M.S."/>
            <person name="Soll D."/>
            <person name="Staggs R."/>
            <person name="Stansfield I."/>
            <person name="Stumpf M.P."/>
            <person name="Sudbery P.E."/>
            <person name="Srikantha T."/>
            <person name="Zeng Q."/>
            <person name="Berman J."/>
            <person name="Berriman M."/>
            <person name="Heitman J."/>
            <person name="Gow N.A."/>
            <person name="Lorenz M.C."/>
            <person name="Birren B.W."/>
            <person name="Kellis M."/>
            <person name="Cuomo C.A."/>
        </authorList>
    </citation>
    <scope>NUCLEOTIDE SEQUENCE [LARGE SCALE GENOMIC DNA]</scope>
    <source>
        <strain evidence="10">ATCC MYA-3404 / T1</strain>
    </source>
</reference>
<dbReference type="GO" id="GO:0051087">
    <property type="term" value="F:protein-folding chaperone binding"/>
    <property type="evidence" value="ECO:0007669"/>
    <property type="project" value="TreeGrafter"/>
</dbReference>